<gene>
    <name evidence="4" type="ORF">SAMN04488558_104153</name>
</gene>
<dbReference type="InterPro" id="IPR035067">
    <property type="entry name" value="V-type_ATPase_csu/dsu"/>
</dbReference>
<keyword evidence="5" id="KW-1185">Reference proteome</keyword>
<keyword evidence="3" id="KW-0406">Ion transport</keyword>
<evidence type="ECO:0000256" key="3">
    <source>
        <dbReference type="ARBA" id="ARBA00023065"/>
    </source>
</evidence>
<evidence type="ECO:0000313" key="4">
    <source>
        <dbReference type="EMBL" id="SEQ04933.1"/>
    </source>
</evidence>
<dbReference type="Proteomes" id="UP000198833">
    <property type="component" value="Unassembled WGS sequence"/>
</dbReference>
<dbReference type="PANTHER" id="PTHR38682:SF1">
    <property type="entry name" value="V-TYPE ATP SYNTHASE SUBUNIT C"/>
    <property type="match status" value="1"/>
</dbReference>
<dbReference type="InterPro" id="IPR044911">
    <property type="entry name" value="V-type_ATPase_csu/dsu_dom_3"/>
</dbReference>
<name>A0A1H9CWG5_9LACT</name>
<accession>A0A1H9CWG5</accession>
<reference evidence="4 5" key="1">
    <citation type="submission" date="2016-10" db="EMBL/GenBank/DDBJ databases">
        <authorList>
            <person name="de Groot N.N."/>
        </authorList>
    </citation>
    <scope>NUCLEOTIDE SEQUENCE [LARGE SCALE GENOMIC DNA]</scope>
    <source>
        <strain evidence="4 5">DSM 15695</strain>
    </source>
</reference>
<dbReference type="Pfam" id="PF01992">
    <property type="entry name" value="vATP-synt_AC39"/>
    <property type="match status" value="1"/>
</dbReference>
<dbReference type="RefSeq" id="WP_092571389.1">
    <property type="nucleotide sequence ID" value="NZ_CALUDV010000003.1"/>
</dbReference>
<dbReference type="InterPro" id="IPR036079">
    <property type="entry name" value="ATPase_csu/dsu_sf"/>
</dbReference>
<dbReference type="OrthoDB" id="1653at2"/>
<proteinExistence type="inferred from homology"/>
<organism evidence="4 5">
    <name type="scientific">Ignavigranum ruoffiae</name>
    <dbReference type="NCBI Taxonomy" id="89093"/>
    <lineage>
        <taxon>Bacteria</taxon>
        <taxon>Bacillati</taxon>
        <taxon>Bacillota</taxon>
        <taxon>Bacilli</taxon>
        <taxon>Lactobacillales</taxon>
        <taxon>Aerococcaceae</taxon>
        <taxon>Ignavigranum</taxon>
    </lineage>
</organism>
<dbReference type="GO" id="GO:0046961">
    <property type="term" value="F:proton-transporting ATPase activity, rotational mechanism"/>
    <property type="evidence" value="ECO:0007669"/>
    <property type="project" value="InterPro"/>
</dbReference>
<dbReference type="InterPro" id="IPR002843">
    <property type="entry name" value="ATPase_V0-cplx_csu/dsu"/>
</dbReference>
<sequence length="328" mass="38058">MSNVDYGPLNVALRVHETELLDDNFYRQLLTVESIDQALKLLQGTPYGFIQDARNIDQELRDYVAQVFREAFEMAPDKTVIEFASLDYTYHNLKVLFKNYYSDRQLENLLLNVGRYSQEELNKAIRTGQSTELPEEYLYVIREVRDYFETYHNLNHLDVILDYYYLDHLYDLAKKIGHPLIVDMIQQYIDFNNMIIAIRLINLHKPVSSLAGMVPDLGRIPTEQYVKASKDGLTGLTNMLLTSPYQELIASVLDKENHVDPIQLEKVLDDHRMQKLKSAKFESFGPLPVIAYLYAKETEVKNLRLILSGLLNDLPKESIAAALRLNYR</sequence>
<evidence type="ECO:0000256" key="2">
    <source>
        <dbReference type="ARBA" id="ARBA00022448"/>
    </source>
</evidence>
<evidence type="ECO:0000256" key="1">
    <source>
        <dbReference type="ARBA" id="ARBA00006709"/>
    </source>
</evidence>
<dbReference type="STRING" id="89093.SAMN04488558_104153"/>
<evidence type="ECO:0000313" key="5">
    <source>
        <dbReference type="Proteomes" id="UP000198833"/>
    </source>
</evidence>
<dbReference type="EMBL" id="FOEN01000004">
    <property type="protein sequence ID" value="SEQ04933.1"/>
    <property type="molecule type" value="Genomic_DNA"/>
</dbReference>
<dbReference type="AlphaFoldDB" id="A0A1H9CWG5"/>
<protein>
    <submittedName>
        <fullName evidence="4">V/A-type H+-transporting ATPase subunit C</fullName>
    </submittedName>
</protein>
<keyword evidence="2" id="KW-0813">Transport</keyword>
<dbReference type="Gene3D" id="1.10.132.50">
    <property type="entry name" value="ATP synthase (C/AC39) subunit, domain 3"/>
    <property type="match status" value="1"/>
</dbReference>
<dbReference type="PANTHER" id="PTHR38682">
    <property type="entry name" value="V-TYPE ATP SYNTHASE SUBUNIT C"/>
    <property type="match status" value="1"/>
</dbReference>
<comment type="similarity">
    <text evidence="1">Belongs to the V-ATPase V0D/AC39 subunit family.</text>
</comment>
<dbReference type="Gene3D" id="1.20.1690.10">
    <property type="entry name" value="V-type ATP synthase subunit C domain"/>
    <property type="match status" value="2"/>
</dbReference>
<dbReference type="SUPFAM" id="SSF103486">
    <property type="entry name" value="V-type ATP synthase subunit C"/>
    <property type="match status" value="1"/>
</dbReference>
<dbReference type="InterPro" id="IPR050873">
    <property type="entry name" value="V-ATPase_V0D/AC39_subunit"/>
</dbReference>